<evidence type="ECO:0000256" key="1">
    <source>
        <dbReference type="ARBA" id="ARBA00023015"/>
    </source>
</evidence>
<dbReference type="InterPro" id="IPR036388">
    <property type="entry name" value="WH-like_DNA-bd_sf"/>
</dbReference>
<keyword evidence="1" id="KW-0805">Transcription regulation</keyword>
<dbReference type="Proteomes" id="UP000015531">
    <property type="component" value="Unassembled WGS sequence"/>
</dbReference>
<dbReference type="InterPro" id="IPR036390">
    <property type="entry name" value="WH_DNA-bd_sf"/>
</dbReference>
<keyword evidence="3" id="KW-0804">Transcription</keyword>
<evidence type="ECO:0000259" key="4">
    <source>
        <dbReference type="PROSITE" id="PS51118"/>
    </source>
</evidence>
<dbReference type="Pfam" id="PF01638">
    <property type="entry name" value="HxlR"/>
    <property type="match status" value="1"/>
</dbReference>
<dbReference type="EMBL" id="ATDP01000108">
    <property type="protein sequence ID" value="EQB11123.1"/>
    <property type="molecule type" value="Genomic_DNA"/>
</dbReference>
<dbReference type="GO" id="GO:0003677">
    <property type="term" value="F:DNA binding"/>
    <property type="evidence" value="ECO:0007669"/>
    <property type="project" value="UniProtKB-KW"/>
</dbReference>
<dbReference type="Gene3D" id="1.10.10.10">
    <property type="entry name" value="Winged helix-like DNA-binding domain superfamily/Winged helix DNA-binding domain"/>
    <property type="match status" value="1"/>
</dbReference>
<comment type="caution">
    <text evidence="5">The sequence shown here is derived from an EMBL/GenBank/DDBJ whole genome shotgun (WGS) entry which is preliminary data.</text>
</comment>
<keyword evidence="6" id="KW-1185">Reference proteome</keyword>
<protein>
    <recommendedName>
        <fullName evidence="4">HTH hxlR-type domain-containing protein</fullName>
    </recommendedName>
</protein>
<dbReference type="PANTHER" id="PTHR33204">
    <property type="entry name" value="TRANSCRIPTIONAL REGULATOR, MARR FAMILY"/>
    <property type="match status" value="1"/>
</dbReference>
<organism evidence="5 6">
    <name type="scientific">Sphingobium lactosutens DS20</name>
    <dbReference type="NCBI Taxonomy" id="1331060"/>
    <lineage>
        <taxon>Bacteria</taxon>
        <taxon>Pseudomonadati</taxon>
        <taxon>Pseudomonadota</taxon>
        <taxon>Alphaproteobacteria</taxon>
        <taxon>Sphingomonadales</taxon>
        <taxon>Sphingomonadaceae</taxon>
        <taxon>Sphingobium</taxon>
    </lineage>
</organism>
<evidence type="ECO:0000256" key="3">
    <source>
        <dbReference type="ARBA" id="ARBA00023163"/>
    </source>
</evidence>
<feature type="domain" description="HTH hxlR-type" evidence="4">
    <location>
        <begin position="1"/>
        <end position="57"/>
    </location>
</feature>
<dbReference type="eggNOG" id="COG1733">
    <property type="taxonomic scope" value="Bacteria"/>
</dbReference>
<gene>
    <name evidence="5" type="ORF">RLDS_24835</name>
</gene>
<dbReference type="SUPFAM" id="SSF46785">
    <property type="entry name" value="Winged helix' DNA-binding domain"/>
    <property type="match status" value="1"/>
</dbReference>
<dbReference type="InterPro" id="IPR002577">
    <property type="entry name" value="HTH_HxlR"/>
</dbReference>
<keyword evidence="2" id="KW-0238">DNA-binding</keyword>
<evidence type="ECO:0000313" key="5">
    <source>
        <dbReference type="EMBL" id="EQB11123.1"/>
    </source>
</evidence>
<evidence type="ECO:0000313" key="6">
    <source>
        <dbReference type="Proteomes" id="UP000015531"/>
    </source>
</evidence>
<reference evidence="5 6" key="1">
    <citation type="journal article" date="2013" name="Genome Announc.">
        <title>Draft Genome Sequence of Sphingobium lactosutens Strain DS20T, Isolated from a Hexachlorocyclohexane Dumpsite.</title>
        <authorList>
            <person name="Kumar R."/>
            <person name="Dwivedi V."/>
            <person name="Negi V."/>
            <person name="Khurana J.P."/>
            <person name="Lal R."/>
        </authorList>
    </citation>
    <scope>NUCLEOTIDE SEQUENCE [LARGE SCALE GENOMIC DNA]</scope>
    <source>
        <strain evidence="5 6">DS20</strain>
    </source>
</reference>
<proteinExistence type="predicted"/>
<sequence>MLTLRLQALQRDGLLHRTVIRTMPVRVEYSLTALGHSLAIPLNEIACWAEANSAVIELARSEFDGRNARS</sequence>
<accession>T0HG67</accession>
<name>T0HG67_9SPHN</name>
<dbReference type="PROSITE" id="PS51118">
    <property type="entry name" value="HTH_HXLR"/>
    <property type="match status" value="1"/>
</dbReference>
<evidence type="ECO:0000256" key="2">
    <source>
        <dbReference type="ARBA" id="ARBA00023125"/>
    </source>
</evidence>
<dbReference type="AlphaFoldDB" id="T0HG67"/>
<dbReference type="PANTHER" id="PTHR33204:SF37">
    <property type="entry name" value="HTH-TYPE TRANSCRIPTIONAL REGULATOR YODB"/>
    <property type="match status" value="1"/>
</dbReference>